<dbReference type="SUPFAM" id="SSF52540">
    <property type="entry name" value="P-loop containing nucleoside triphosphate hydrolases"/>
    <property type="match status" value="1"/>
</dbReference>
<dbReference type="Gene3D" id="1.25.40.10">
    <property type="entry name" value="Tetratricopeptide repeat domain"/>
    <property type="match status" value="1"/>
</dbReference>
<gene>
    <name evidence="3" type="ORF">Dfulv_27375</name>
</gene>
<dbReference type="SUPFAM" id="SSF47413">
    <property type="entry name" value="lambda repressor-like DNA-binding domains"/>
    <property type="match status" value="1"/>
</dbReference>
<feature type="domain" description="HTH cro/C1-type" evidence="2">
    <location>
        <begin position="6"/>
        <end position="61"/>
    </location>
</feature>
<evidence type="ECO:0000259" key="2">
    <source>
        <dbReference type="PROSITE" id="PS50943"/>
    </source>
</evidence>
<evidence type="ECO:0000256" key="1">
    <source>
        <dbReference type="SAM" id="MobiDB-lite"/>
    </source>
</evidence>
<dbReference type="Pfam" id="PF13424">
    <property type="entry name" value="TPR_12"/>
    <property type="match status" value="3"/>
</dbReference>
<reference evidence="3" key="1">
    <citation type="submission" date="2021-04" db="EMBL/GenBank/DDBJ databases">
        <authorList>
            <person name="Hartkoorn R.C."/>
            <person name="Beaudoing E."/>
            <person name="Hot D."/>
        </authorList>
    </citation>
    <scope>NUCLEOTIDE SEQUENCE</scope>
    <source>
        <strain evidence="3">NRRL B-16292</strain>
    </source>
</reference>
<dbReference type="SUPFAM" id="SSF48452">
    <property type="entry name" value="TPR-like"/>
    <property type="match status" value="2"/>
</dbReference>
<dbReference type="Proteomes" id="UP001059617">
    <property type="component" value="Chromosome"/>
</dbReference>
<organism evidence="3 4">
    <name type="scientific">Dactylosporangium fulvum</name>
    <dbReference type="NCBI Taxonomy" id="53359"/>
    <lineage>
        <taxon>Bacteria</taxon>
        <taxon>Bacillati</taxon>
        <taxon>Actinomycetota</taxon>
        <taxon>Actinomycetes</taxon>
        <taxon>Micromonosporales</taxon>
        <taxon>Micromonosporaceae</taxon>
        <taxon>Dactylosporangium</taxon>
    </lineage>
</organism>
<dbReference type="EMBL" id="CP073720">
    <property type="protein sequence ID" value="UWP78891.1"/>
    <property type="molecule type" value="Genomic_DNA"/>
</dbReference>
<dbReference type="InterPro" id="IPR019734">
    <property type="entry name" value="TPR_rpt"/>
</dbReference>
<sequence length="790" mass="84069">MFGDIVRSHRRRLGLTQEELAAKANLSVRNIVKIEGGRITEPRPLTVRLLADALGLTGADRDGFLRSATGETTEPPPTGPSPVVVPAQLPPDVPAFIGREEQLAALDAMTAVAADQPTAVTVSVVSGTAGVGKTALAVTWAHRARGRFPDGQVFVNLRGYDPDRPMTAADALARLLAALGVAAQDVPADLDDRVAAYRTRLADRRVLVVLDNASSVEQVRPLLPGTASCAVLVTSRDSLAGLVAVDGARRIDLDPLSPADAHTLLRRLIGARVEADPGAATTLAEQCARLPLALRVAAQLAVSRPAEALGELVAELADQRQRLDLLVAGDDVRASVSAVFSWSLRHLPADAARTFRLLGLHPGPDLDPYAAACLTGADRRQAHRTLELLARAHLVHPTASGRYGMHDLLRAYAFGLTAGDSRQDTEAAQRRMFDHYLFTAAAAMDLLHPDEGRYRPEVPPPATPSPSLTDHDTARGWLDAERAVLIAVVAHTAAHGWPAHAVRLAAVLFRHLTIGHPADALAVHGHAADAARTTGDRAGEAEAVNGIGCALLGLGRYASAIEHLEQALLLFREIGDPLGQARALNNLGIIEERLGRHAPAAARFEESLRLFRQVGDRSGEARAMNNLGLAEGWLGRHRTAEEHHRTALALYRQLGNRAGEAHALTDLGLVEQRLGRPGPAAEHHRQALPYFLGAGDRTGEAWVRNGLGETALATGDPAGAVAQHTSALEAATGVGARDQQARAHLGLGDARLALDDRARAREHYGRSLALYTELGLPETDKVRARIDALE</sequence>
<dbReference type="CDD" id="cd00093">
    <property type="entry name" value="HTH_XRE"/>
    <property type="match status" value="1"/>
</dbReference>
<dbReference type="SMART" id="SM00530">
    <property type="entry name" value="HTH_XRE"/>
    <property type="match status" value="1"/>
</dbReference>
<dbReference type="Gene3D" id="3.40.50.300">
    <property type="entry name" value="P-loop containing nucleotide triphosphate hydrolases"/>
    <property type="match status" value="1"/>
</dbReference>
<evidence type="ECO:0000313" key="4">
    <source>
        <dbReference type="Proteomes" id="UP001059617"/>
    </source>
</evidence>
<feature type="region of interest" description="Disordered" evidence="1">
    <location>
        <begin position="62"/>
        <end position="83"/>
    </location>
</feature>
<dbReference type="Pfam" id="PF13560">
    <property type="entry name" value="HTH_31"/>
    <property type="match status" value="1"/>
</dbReference>
<evidence type="ECO:0000313" key="3">
    <source>
        <dbReference type="EMBL" id="UWP78891.1"/>
    </source>
</evidence>
<protein>
    <submittedName>
        <fullName evidence="3">Tetratricopeptide repeat protein</fullName>
    </submittedName>
</protein>
<dbReference type="PANTHER" id="PTHR47691">
    <property type="entry name" value="REGULATOR-RELATED"/>
    <property type="match status" value="1"/>
</dbReference>
<dbReference type="Gene3D" id="1.10.260.40">
    <property type="entry name" value="lambda repressor-like DNA-binding domains"/>
    <property type="match status" value="1"/>
</dbReference>
<dbReference type="SMART" id="SM00028">
    <property type="entry name" value="TPR"/>
    <property type="match status" value="6"/>
</dbReference>
<feature type="region of interest" description="Disordered" evidence="1">
    <location>
        <begin position="450"/>
        <end position="472"/>
    </location>
</feature>
<accession>A0ABY5VPC6</accession>
<dbReference type="PANTHER" id="PTHR47691:SF3">
    <property type="entry name" value="HTH-TYPE TRANSCRIPTIONAL REGULATOR RV0890C-RELATED"/>
    <property type="match status" value="1"/>
</dbReference>
<dbReference type="RefSeq" id="WP_259856322.1">
    <property type="nucleotide sequence ID" value="NZ_BAAAST010000075.1"/>
</dbReference>
<reference evidence="3" key="2">
    <citation type="submission" date="2022-09" db="EMBL/GenBank/DDBJ databases">
        <title>Biosynthetic gene clusters of Dactylosporangioum fulvum.</title>
        <authorList>
            <person name="Caradec T."/>
        </authorList>
    </citation>
    <scope>NUCLEOTIDE SEQUENCE</scope>
    <source>
        <strain evidence="3">NRRL B-16292</strain>
    </source>
</reference>
<dbReference type="PROSITE" id="PS50943">
    <property type="entry name" value="HTH_CROC1"/>
    <property type="match status" value="1"/>
</dbReference>
<keyword evidence="4" id="KW-1185">Reference proteome</keyword>
<proteinExistence type="predicted"/>
<dbReference type="PRINTS" id="PR00364">
    <property type="entry name" value="DISEASERSIST"/>
</dbReference>
<name>A0ABY5VPC6_9ACTN</name>
<dbReference type="InterPro" id="IPR027417">
    <property type="entry name" value="P-loop_NTPase"/>
</dbReference>
<dbReference type="InterPro" id="IPR001387">
    <property type="entry name" value="Cro/C1-type_HTH"/>
</dbReference>
<dbReference type="InterPro" id="IPR010982">
    <property type="entry name" value="Lambda_DNA-bd_dom_sf"/>
</dbReference>
<dbReference type="InterPro" id="IPR011990">
    <property type="entry name" value="TPR-like_helical_dom_sf"/>
</dbReference>